<comment type="caution">
    <text evidence="2">The sequence shown here is derived from an EMBL/GenBank/DDBJ whole genome shotgun (WGS) entry which is preliminary data.</text>
</comment>
<name>A0ABX3IFG4_9BACT</name>
<dbReference type="Gene3D" id="3.30.420.10">
    <property type="entry name" value="Ribonuclease H-like superfamily/Ribonuclease H"/>
    <property type="match status" value="1"/>
</dbReference>
<accession>A0ABX3IFG4</accession>
<keyword evidence="3" id="KW-1185">Reference proteome</keyword>
<reference evidence="2 3" key="1">
    <citation type="submission" date="2015-06" db="EMBL/GenBank/DDBJ databases">
        <title>Genome sequencing of Thermotogales isolates from hydrothermal vents.</title>
        <authorList>
            <person name="Haverkamp T.H."/>
            <person name="Kublanov I.V."/>
            <person name="Nesbo C.L."/>
        </authorList>
    </citation>
    <scope>NUCLEOTIDE SEQUENCE [LARGE SCALE GENOMIC DNA]</scope>
    <source>
        <strain evidence="3">ik275mar</strain>
    </source>
</reference>
<feature type="domain" description="RNase H type-1" evidence="1">
    <location>
        <begin position="1"/>
        <end position="132"/>
    </location>
</feature>
<protein>
    <recommendedName>
        <fullName evidence="1">RNase H type-1 domain-containing protein</fullName>
    </recommendedName>
</protein>
<dbReference type="EMBL" id="LBFC01000023">
    <property type="protein sequence ID" value="ONN26556.1"/>
    <property type="molecule type" value="Genomic_DNA"/>
</dbReference>
<sequence>MTIYVDGSYSDTYKVASYAFCVVENGEIIDVRKGTKMIKGGNSVVAELLGVVRALKYCKTKGITSVTIVHDYNKIPIFASSCIRTRNGIINDYIRNLVTLKRQLNVSFKKVKAHLNDEFNNMVDKLSRGKLNDYIKNVFPNILKNKLKR</sequence>
<dbReference type="PROSITE" id="PS50879">
    <property type="entry name" value="RNASE_H_1"/>
    <property type="match status" value="1"/>
</dbReference>
<evidence type="ECO:0000313" key="3">
    <source>
        <dbReference type="Proteomes" id="UP000242616"/>
    </source>
</evidence>
<dbReference type="InterPro" id="IPR036397">
    <property type="entry name" value="RNaseH_sf"/>
</dbReference>
<dbReference type="InterPro" id="IPR002156">
    <property type="entry name" value="RNaseH_domain"/>
</dbReference>
<proteinExistence type="predicted"/>
<dbReference type="Proteomes" id="UP000242616">
    <property type="component" value="Unassembled WGS sequence"/>
</dbReference>
<organism evidence="2 3">
    <name type="scientific">Thermosipho affectus</name>
    <dbReference type="NCBI Taxonomy" id="660294"/>
    <lineage>
        <taxon>Bacteria</taxon>
        <taxon>Thermotogati</taxon>
        <taxon>Thermotogota</taxon>
        <taxon>Thermotogae</taxon>
        <taxon>Thermotogales</taxon>
        <taxon>Fervidobacteriaceae</taxon>
        <taxon>Thermosipho</taxon>
    </lineage>
</organism>
<dbReference type="InterPro" id="IPR012337">
    <property type="entry name" value="RNaseH-like_sf"/>
</dbReference>
<evidence type="ECO:0000259" key="1">
    <source>
        <dbReference type="PROSITE" id="PS50879"/>
    </source>
</evidence>
<dbReference type="SUPFAM" id="SSF53098">
    <property type="entry name" value="Ribonuclease H-like"/>
    <property type="match status" value="1"/>
</dbReference>
<evidence type="ECO:0000313" key="2">
    <source>
        <dbReference type="EMBL" id="ONN26556.1"/>
    </source>
</evidence>
<dbReference type="Pfam" id="PF00075">
    <property type="entry name" value="RNase_H"/>
    <property type="match status" value="1"/>
</dbReference>
<gene>
    <name evidence="2" type="ORF">XJ44_08840</name>
</gene>
<dbReference type="RefSeq" id="WP_077198783.1">
    <property type="nucleotide sequence ID" value="NZ_LBFC01000023.1"/>
</dbReference>